<evidence type="ECO:0000313" key="1">
    <source>
        <dbReference type="EMBL" id="MFK9081249.1"/>
    </source>
</evidence>
<keyword evidence="2" id="KW-1185">Reference proteome</keyword>
<organism evidence="1 2">
    <name type="scientific">Pseudomonas neuropathica</name>
    <dbReference type="NCBI Taxonomy" id="2730425"/>
    <lineage>
        <taxon>Bacteria</taxon>
        <taxon>Pseudomonadati</taxon>
        <taxon>Pseudomonadota</taxon>
        <taxon>Gammaproteobacteria</taxon>
        <taxon>Pseudomonadales</taxon>
        <taxon>Pseudomonadaceae</taxon>
        <taxon>Pseudomonas</taxon>
    </lineage>
</organism>
<evidence type="ECO:0000313" key="2">
    <source>
        <dbReference type="Proteomes" id="UP001622950"/>
    </source>
</evidence>
<proteinExistence type="predicted"/>
<comment type="caution">
    <text evidence="1">The sequence shown here is derived from an EMBL/GenBank/DDBJ whole genome shotgun (WGS) entry which is preliminary data.</text>
</comment>
<keyword evidence="1" id="KW-0012">Acyltransferase</keyword>
<reference evidence="1" key="1">
    <citation type="submission" date="2024-11" db="EMBL/GenBank/DDBJ databases">
        <authorList>
            <person name="Lucas J.A."/>
        </authorList>
    </citation>
    <scope>NUCLEOTIDE SEQUENCE</scope>
    <source>
        <strain evidence="1">Z 8.8</strain>
    </source>
</reference>
<dbReference type="Proteomes" id="UP001622950">
    <property type="component" value="Unassembled WGS sequence"/>
</dbReference>
<gene>
    <name evidence="1" type="ORF">ACJEBM_11255</name>
</gene>
<dbReference type="EMBL" id="JBJHQE010000016">
    <property type="protein sequence ID" value="MFK9081249.1"/>
    <property type="molecule type" value="Genomic_DNA"/>
</dbReference>
<protein>
    <submittedName>
        <fullName evidence="1">GNAT family N-acetyltransferase</fullName>
        <ecNumber evidence="1">2.3.1.-</ecNumber>
    </submittedName>
</protein>
<keyword evidence="1" id="KW-0808">Transferase</keyword>
<dbReference type="EC" id="2.3.1.-" evidence="1"/>
<accession>A0ACC7MTI9</accession>
<name>A0ACC7MTI9_9PSED</name>
<sequence length="172" mass="19383">MDFITVDFDKSIDRAAFDCGVHPALNTYIAQHAGQDEKRNISRTFMYLQDGVLLGYYTLANTAVALDQLSDEMKKKLPRYPMPAVLLSRLGVDKRMQKKGLGQRLMADFFRRVYAVSKHCGVAFIVVDAKDEAAAAYYQSLQFMPSKDNPLRLVLSASTIIQGMREQEARHG</sequence>